<evidence type="ECO:0000256" key="2">
    <source>
        <dbReference type="ARBA" id="ARBA00023054"/>
    </source>
</evidence>
<accession>A0A6P4IRN7</accession>
<dbReference type="PANTHER" id="PTHR12186">
    <property type="entry name" value="SIKE FAMILY MEMBER"/>
    <property type="match status" value="1"/>
</dbReference>
<protein>
    <submittedName>
        <fullName evidence="5">FGFR1 oncogene partner 2 homolog</fullName>
    </submittedName>
</protein>
<dbReference type="PANTHER" id="PTHR12186:SF2">
    <property type="entry name" value="FGFR1 ONCOGENE PARTNER 2 HOMOLOG"/>
    <property type="match status" value="1"/>
</dbReference>
<dbReference type="Proteomes" id="UP001652661">
    <property type="component" value="Chromosome 3R"/>
</dbReference>
<reference evidence="5" key="1">
    <citation type="submission" date="2025-08" db="UniProtKB">
        <authorList>
            <consortium name="RefSeq"/>
        </authorList>
    </citation>
    <scope>IDENTIFICATION</scope>
    <source>
        <strain evidence="5">14028-0561.14</strain>
        <tissue evidence="5">Whole fly</tissue>
    </source>
</reference>
<feature type="region of interest" description="Disordered" evidence="3">
    <location>
        <begin position="181"/>
        <end position="206"/>
    </location>
</feature>
<proteinExistence type="inferred from homology"/>
<dbReference type="AlphaFoldDB" id="A0A6P4IRN7"/>
<evidence type="ECO:0000256" key="3">
    <source>
        <dbReference type="SAM" id="MobiDB-lite"/>
    </source>
</evidence>
<dbReference type="OrthoDB" id="21214at2759"/>
<dbReference type="Pfam" id="PF05769">
    <property type="entry name" value="SIKE"/>
    <property type="match status" value="1"/>
</dbReference>
<gene>
    <name evidence="5" type="primary">h-cup</name>
</gene>
<comment type="similarity">
    <text evidence="1">Belongs to the SIKE family.</text>
</comment>
<sequence>MNRLMNTGPEGRLIRKARGLACSLDDLIDKADALLLEAKNADEDMMNCYNFRDENLMKHLSEHNTDEVQMQLLRDNAELKATAEEFRSGTEHIMAKYREHCDGDMFIDTYHLREQYMAGLAGIVQHQNERIEQMAEVMKMIVDLEDRASDGNQQVIRQLSVENEQMRRQLQINCGDPLFRQGSLGSSESSTQFELSLSSDPDASGASSLDSLESFISCLSTTANGELDSDNSSGRSEVSQLEVSRLIDEALAESFTEPSSSQAE</sequence>
<keyword evidence="4" id="KW-1185">Reference proteome</keyword>
<name>A0A6P4IRN7_DROKI</name>
<evidence type="ECO:0000313" key="5">
    <source>
        <dbReference type="RefSeq" id="XP_017031632.1"/>
    </source>
</evidence>
<dbReference type="RefSeq" id="XP_017031632.1">
    <property type="nucleotide sequence ID" value="XM_017176143.3"/>
</dbReference>
<keyword evidence="2" id="KW-0175">Coiled coil</keyword>
<evidence type="ECO:0000313" key="4">
    <source>
        <dbReference type="Proteomes" id="UP001652661"/>
    </source>
</evidence>
<dbReference type="InterPro" id="IPR008555">
    <property type="entry name" value="SIKE"/>
</dbReference>
<evidence type="ECO:0000256" key="1">
    <source>
        <dbReference type="ARBA" id="ARBA00005537"/>
    </source>
</evidence>
<organism evidence="4 5">
    <name type="scientific">Drosophila kikkawai</name>
    <name type="common">Fruit fly</name>
    <dbReference type="NCBI Taxonomy" id="30033"/>
    <lineage>
        <taxon>Eukaryota</taxon>
        <taxon>Metazoa</taxon>
        <taxon>Ecdysozoa</taxon>
        <taxon>Arthropoda</taxon>
        <taxon>Hexapoda</taxon>
        <taxon>Insecta</taxon>
        <taxon>Pterygota</taxon>
        <taxon>Neoptera</taxon>
        <taxon>Endopterygota</taxon>
        <taxon>Diptera</taxon>
        <taxon>Brachycera</taxon>
        <taxon>Muscomorpha</taxon>
        <taxon>Ephydroidea</taxon>
        <taxon>Drosophilidae</taxon>
        <taxon>Drosophila</taxon>
        <taxon>Sophophora</taxon>
    </lineage>
</organism>
<feature type="compositionally biased region" description="Polar residues" evidence="3">
    <location>
        <begin position="183"/>
        <end position="206"/>
    </location>
</feature>